<dbReference type="CDD" id="cd10747">
    <property type="entry name" value="DnaJ_C"/>
    <property type="match status" value="1"/>
</dbReference>
<dbReference type="InterPro" id="IPR051339">
    <property type="entry name" value="DnaJ_subfamily_B"/>
</dbReference>
<evidence type="ECO:0000259" key="3">
    <source>
        <dbReference type="Pfam" id="PF01556"/>
    </source>
</evidence>
<protein>
    <recommendedName>
        <fullName evidence="3">Chaperone DnaJ C-terminal domain-containing protein</fullName>
    </recommendedName>
</protein>
<feature type="compositionally biased region" description="Basic and acidic residues" evidence="2">
    <location>
        <begin position="47"/>
        <end position="56"/>
    </location>
</feature>
<dbReference type="GO" id="GO:0006457">
    <property type="term" value="P:protein folding"/>
    <property type="evidence" value="ECO:0007669"/>
    <property type="project" value="InterPro"/>
</dbReference>
<dbReference type="FunFam" id="2.60.260.20:FF:000015">
    <property type="entry name" value="Heat shock protein 40"/>
    <property type="match status" value="1"/>
</dbReference>
<dbReference type="PANTHER" id="PTHR24078">
    <property type="entry name" value="DNAJ HOMOLOG SUBFAMILY C MEMBER"/>
    <property type="match status" value="1"/>
</dbReference>
<feature type="compositionally biased region" description="Polar residues" evidence="2">
    <location>
        <begin position="156"/>
        <end position="180"/>
    </location>
</feature>
<feature type="domain" description="Chaperone DnaJ C-terminal" evidence="3">
    <location>
        <begin position="187"/>
        <end position="342"/>
    </location>
</feature>
<dbReference type="Pfam" id="PF01556">
    <property type="entry name" value="DnaJ_C"/>
    <property type="match status" value="1"/>
</dbReference>
<keyword evidence="1" id="KW-0143">Chaperone</keyword>
<dbReference type="AlphaFoldDB" id="A0A2C9V6Y0"/>
<dbReference type="GO" id="GO:0005829">
    <property type="term" value="C:cytosol"/>
    <property type="evidence" value="ECO:0000318"/>
    <property type="project" value="GO_Central"/>
</dbReference>
<name>A0A2C9V6Y0_MANES</name>
<dbReference type="EMBL" id="CM004396">
    <property type="protein sequence ID" value="OAY39831.1"/>
    <property type="molecule type" value="Genomic_DNA"/>
</dbReference>
<evidence type="ECO:0000256" key="2">
    <source>
        <dbReference type="SAM" id="MobiDB-lite"/>
    </source>
</evidence>
<organism evidence="4 5">
    <name type="scientific">Manihot esculenta</name>
    <name type="common">Cassava</name>
    <name type="synonym">Jatropha manihot</name>
    <dbReference type="NCBI Taxonomy" id="3983"/>
    <lineage>
        <taxon>Eukaryota</taxon>
        <taxon>Viridiplantae</taxon>
        <taxon>Streptophyta</taxon>
        <taxon>Embryophyta</taxon>
        <taxon>Tracheophyta</taxon>
        <taxon>Spermatophyta</taxon>
        <taxon>Magnoliopsida</taxon>
        <taxon>eudicotyledons</taxon>
        <taxon>Gunneridae</taxon>
        <taxon>Pentapetalae</taxon>
        <taxon>rosids</taxon>
        <taxon>fabids</taxon>
        <taxon>Malpighiales</taxon>
        <taxon>Euphorbiaceae</taxon>
        <taxon>Crotonoideae</taxon>
        <taxon>Manihoteae</taxon>
        <taxon>Manihot</taxon>
    </lineage>
</organism>
<dbReference type="InterPro" id="IPR002939">
    <property type="entry name" value="DnaJ_C"/>
</dbReference>
<feature type="compositionally biased region" description="Low complexity" evidence="2">
    <location>
        <begin position="128"/>
        <end position="139"/>
    </location>
</feature>
<dbReference type="SUPFAM" id="SSF49493">
    <property type="entry name" value="HSP40/DnaJ peptide-binding domain"/>
    <property type="match status" value="2"/>
</dbReference>
<proteinExistence type="predicted"/>
<gene>
    <name evidence="4" type="ORF">MANES_10G125800v8</name>
</gene>
<evidence type="ECO:0000313" key="4">
    <source>
        <dbReference type="EMBL" id="OAY39831.1"/>
    </source>
</evidence>
<dbReference type="InterPro" id="IPR008971">
    <property type="entry name" value="HSP40/DnaJ_pept-bd"/>
</dbReference>
<dbReference type="PANTHER" id="PTHR24078:SF522">
    <property type="entry name" value="DNAJ CHAPERONE C-TERMINAL DOMAIN-CONTAINING PROTEIN"/>
    <property type="match status" value="1"/>
</dbReference>
<keyword evidence="5" id="KW-1185">Reference proteome</keyword>
<evidence type="ECO:0000256" key="1">
    <source>
        <dbReference type="ARBA" id="ARBA00023186"/>
    </source>
</evidence>
<dbReference type="GO" id="GO:0051087">
    <property type="term" value="F:protein-folding chaperone binding"/>
    <property type="evidence" value="ECO:0000318"/>
    <property type="project" value="GO_Central"/>
</dbReference>
<dbReference type="STRING" id="3983.A0A2C9V6Y0"/>
<dbReference type="GO" id="GO:0051082">
    <property type="term" value="F:unfolded protein binding"/>
    <property type="evidence" value="ECO:0000318"/>
    <property type="project" value="GO_Central"/>
</dbReference>
<accession>A0A2C9V6Y0</accession>
<dbReference type="OMA" id="DLEICVE"/>
<dbReference type="Proteomes" id="UP000091857">
    <property type="component" value="Chromosome 10"/>
</dbReference>
<feature type="region of interest" description="Disordered" evidence="2">
    <location>
        <begin position="112"/>
        <end position="186"/>
    </location>
</feature>
<comment type="caution">
    <text evidence="4">The sequence shown here is derived from an EMBL/GenBank/DDBJ whole genome shotgun (WGS) entry which is preliminary data.</text>
</comment>
<dbReference type="Gramene" id="Manes.10G125800.3.v8.1">
    <property type="protein sequence ID" value="Manes.10G125800.3.v8.1.CDS"/>
    <property type="gene ID" value="Manes.10G125800.v8.1"/>
</dbReference>
<sequence length="361" mass="40829">MGDSQRSPTLDFYGIFSKNAAIKDMCKVYKSLITKKNSDKNPSNKAESQDKFHQINEDNTAINEKKIKENPIEYEPTTPPILRDVPSSEDSCNRHKSMDEIFFIRPSGLLKSLSKKRRTPSPSPTCQSRNASRSSSPARDIYRSKSTGRRRASDTAIPSVTNSTRKGNTTPIIYSQSTARKTPPPVERKLQCTLEELWHGCIKKIKINRNVIRNGIMDQEEEILMIKVEPGWKKGTKITFEGKGDERPGYHPADLILLIDEKRHPLFEREGDDLEIGLEIPLLQALTGCTISVPILGGEKMCLSFDDIIYPGFVKIIRGQGMPTKEEGRRGDLRIKFLVEFPFELSDEQRIEASSILQECS</sequence>
<reference evidence="5" key="1">
    <citation type="journal article" date="2016" name="Nat. Biotechnol.">
        <title>Sequencing wild and cultivated cassava and related species reveals extensive interspecific hybridization and genetic diversity.</title>
        <authorList>
            <person name="Bredeson J.V."/>
            <person name="Lyons J.B."/>
            <person name="Prochnik S.E."/>
            <person name="Wu G.A."/>
            <person name="Ha C.M."/>
            <person name="Edsinger-Gonzales E."/>
            <person name="Grimwood J."/>
            <person name="Schmutz J."/>
            <person name="Rabbi I.Y."/>
            <person name="Egesi C."/>
            <person name="Nauluvula P."/>
            <person name="Lebot V."/>
            <person name="Ndunguru J."/>
            <person name="Mkamilo G."/>
            <person name="Bart R.S."/>
            <person name="Setter T.L."/>
            <person name="Gleadow R.M."/>
            <person name="Kulakow P."/>
            <person name="Ferguson M.E."/>
            <person name="Rounsley S."/>
            <person name="Rokhsar D.S."/>
        </authorList>
    </citation>
    <scope>NUCLEOTIDE SEQUENCE [LARGE SCALE GENOMIC DNA]</scope>
    <source>
        <strain evidence="5">cv. AM560-2</strain>
    </source>
</reference>
<dbReference type="Gene3D" id="2.60.260.20">
    <property type="entry name" value="Urease metallochaperone UreE, N-terminal domain"/>
    <property type="match status" value="2"/>
</dbReference>
<dbReference type="FunFam" id="2.60.260.20:FF:000006">
    <property type="entry name" value="DnaJ subfamily B member 13"/>
    <property type="match status" value="1"/>
</dbReference>
<feature type="region of interest" description="Disordered" evidence="2">
    <location>
        <begin position="34"/>
        <end position="93"/>
    </location>
</feature>
<evidence type="ECO:0000313" key="5">
    <source>
        <dbReference type="Proteomes" id="UP000091857"/>
    </source>
</evidence>